<dbReference type="GO" id="GO:0016747">
    <property type="term" value="F:acyltransferase activity, transferring groups other than amino-acyl groups"/>
    <property type="evidence" value="ECO:0007669"/>
    <property type="project" value="InterPro"/>
</dbReference>
<name>A0A3E0E5R0_9BACT</name>
<accession>A0A3E0E5R0</accession>
<dbReference type="EMBL" id="QUNF01000002">
    <property type="protein sequence ID" value="REG92609.1"/>
    <property type="molecule type" value="Genomic_DNA"/>
</dbReference>
<keyword evidence="3" id="KW-1185">Reference proteome</keyword>
<protein>
    <submittedName>
        <fullName evidence="2">N-acetylglutamate synthase-like GNAT family acetyltransferase</fullName>
    </submittedName>
</protein>
<evidence type="ECO:0000313" key="2">
    <source>
        <dbReference type="EMBL" id="REG92609.1"/>
    </source>
</evidence>
<dbReference type="Gene3D" id="3.40.630.30">
    <property type="match status" value="1"/>
</dbReference>
<dbReference type="SUPFAM" id="SSF55729">
    <property type="entry name" value="Acyl-CoA N-acyltransferases (Nat)"/>
    <property type="match status" value="1"/>
</dbReference>
<sequence length="330" mass="37543">MHFFTPFVANKKSTYLHHMQIRKANSSDLPSIIDLLKVSLGESLVPKSEELWNWKHLANPFGSSPILIAQDNGLICGVRVFLRWEFRQGEKLIKACRAVDTAIHPDYQGKGIFKSLTLSLIEELKEEGVELIYNTPNAQSSPGYAKMGWEKWGKLPLKMHFNLKLGKNKNQSPKSDWSSISSLFEKIENGSHTSDKIQTNLVSGYLNWRYTTCPLFPYHFISDGETYLLIYRIKDGKIGKELRIVDFFQLSGFGKNEKKQVNARLKTVQKNEGVRFTSFSGLQFQNDLPIEMGLLPVMSIGPEVTLRKVATSDDLVPKPWAWSLGDLEVF</sequence>
<dbReference type="AlphaFoldDB" id="A0A3E0E5R0"/>
<keyword evidence="2" id="KW-0808">Transferase</keyword>
<dbReference type="Pfam" id="PF13527">
    <property type="entry name" value="Acetyltransf_9"/>
    <property type="match status" value="1"/>
</dbReference>
<evidence type="ECO:0000313" key="3">
    <source>
        <dbReference type="Proteomes" id="UP000256405"/>
    </source>
</evidence>
<dbReference type="PROSITE" id="PS51186">
    <property type="entry name" value="GNAT"/>
    <property type="match status" value="1"/>
</dbReference>
<dbReference type="CDD" id="cd04301">
    <property type="entry name" value="NAT_SF"/>
    <property type="match status" value="1"/>
</dbReference>
<comment type="caution">
    <text evidence="2">The sequence shown here is derived from an EMBL/GenBank/DDBJ whole genome shotgun (WGS) entry which is preliminary data.</text>
</comment>
<organism evidence="2 3">
    <name type="scientific">Algoriphagus antarcticus</name>
    <dbReference type="NCBI Taxonomy" id="238540"/>
    <lineage>
        <taxon>Bacteria</taxon>
        <taxon>Pseudomonadati</taxon>
        <taxon>Bacteroidota</taxon>
        <taxon>Cytophagia</taxon>
        <taxon>Cytophagales</taxon>
        <taxon>Cyclobacteriaceae</taxon>
        <taxon>Algoriphagus</taxon>
    </lineage>
</organism>
<proteinExistence type="predicted"/>
<evidence type="ECO:0000259" key="1">
    <source>
        <dbReference type="PROSITE" id="PS51186"/>
    </source>
</evidence>
<dbReference type="InterPro" id="IPR016181">
    <property type="entry name" value="Acyl_CoA_acyltransferase"/>
</dbReference>
<feature type="domain" description="N-acetyltransferase" evidence="1">
    <location>
        <begin position="19"/>
        <end position="170"/>
    </location>
</feature>
<dbReference type="Proteomes" id="UP000256405">
    <property type="component" value="Unassembled WGS sequence"/>
</dbReference>
<gene>
    <name evidence="2" type="ORF">C8N25_1027</name>
</gene>
<reference evidence="2 3" key="1">
    <citation type="submission" date="2018-08" db="EMBL/GenBank/DDBJ databases">
        <title>Genomic Encyclopedia of Archaeal and Bacterial Type Strains, Phase II (KMG-II): from individual species to whole genera.</title>
        <authorList>
            <person name="Goeker M."/>
        </authorList>
    </citation>
    <scope>NUCLEOTIDE SEQUENCE [LARGE SCALE GENOMIC DNA]</scope>
    <source>
        <strain evidence="2 3">DSM 15986</strain>
    </source>
</reference>
<dbReference type="InterPro" id="IPR000182">
    <property type="entry name" value="GNAT_dom"/>
</dbReference>